<gene>
    <name evidence="3" type="ORF">ACI6Q5_07040</name>
    <name evidence="4" type="ORF">XcodCFBP4690_05515</name>
</gene>
<accession>A0A2S7CV55</accession>
<sequence>MPSSRPTPMSSMPSPPLAHPASSVAGDGLRPSLAELIALRGTALHRGQPGRGRHGLVGPVPAATRGRGMEYAESRDYVAGDDARHIDWRVTARTGRAHTKLFQAERERLSLIVADTSPALFFGTRVRYKSVQAARAGAVAAWLAQRQGDRIAALRGTSSEAPIAPRSGQRGVLPVLDALARWYAQPPSGDAGLEVALDHAARLLRPGARLTVLADARSASAISATRWSGLALHHEVVVIVLVDPLELSPPARALSFDVRGERIAVDLASQSARARWQAEFVAPLEHLAAVLQARGVRLHRLSTDDASDAWLGGGASVRSA</sequence>
<evidence type="ECO:0000313" key="6">
    <source>
        <dbReference type="Proteomes" id="UP001637990"/>
    </source>
</evidence>
<comment type="caution">
    <text evidence="4">The sequence shown here is derived from an EMBL/GenBank/DDBJ whole genome shotgun (WGS) entry which is preliminary data.</text>
</comment>
<dbReference type="Proteomes" id="UP001637990">
    <property type="component" value="Unassembled WGS sequence"/>
</dbReference>
<keyword evidence="6" id="KW-1185">Reference proteome</keyword>
<reference evidence="4 5" key="1">
    <citation type="submission" date="2016-08" db="EMBL/GenBank/DDBJ databases">
        <authorList>
            <person name="Seilhamer J.J."/>
        </authorList>
    </citation>
    <scope>NUCLEOTIDE SEQUENCE [LARGE SCALE GENOMIC DNA]</scope>
    <source>
        <strain evidence="4 5">CFBP4690</strain>
    </source>
</reference>
<dbReference type="AlphaFoldDB" id="A0A2S7CV55"/>
<reference evidence="3 6" key="2">
    <citation type="submission" date="2024-11" db="EMBL/GenBank/DDBJ databases">
        <title>Genome sequencing of Xanthomonas codiaei.</title>
        <authorList>
            <person name="Studholme D.J."/>
        </authorList>
    </citation>
    <scope>NUCLEOTIDE SEQUENCE [LARGE SCALE GENOMIC DNA]</scope>
    <source>
        <strain evidence="3 6">NCPPB 4350</strain>
    </source>
</reference>
<dbReference type="Pfam" id="PF01882">
    <property type="entry name" value="DUF58"/>
    <property type="match status" value="1"/>
</dbReference>
<protein>
    <submittedName>
        <fullName evidence="4">DUF58 domain-containing protein</fullName>
    </submittedName>
</protein>
<dbReference type="EMBL" id="MDEC01000005">
    <property type="protein sequence ID" value="PPU65430.1"/>
    <property type="molecule type" value="Genomic_DNA"/>
</dbReference>
<feature type="region of interest" description="Disordered" evidence="1">
    <location>
        <begin position="1"/>
        <end position="25"/>
    </location>
</feature>
<dbReference type="PANTHER" id="PTHR33608:SF12">
    <property type="entry name" value="DUF58 DOMAIN-CONTAINING PROTEIN"/>
    <property type="match status" value="1"/>
</dbReference>
<feature type="compositionally biased region" description="Low complexity" evidence="1">
    <location>
        <begin position="1"/>
        <end position="12"/>
    </location>
</feature>
<dbReference type="OrthoDB" id="9776116at2"/>
<evidence type="ECO:0000256" key="1">
    <source>
        <dbReference type="SAM" id="MobiDB-lite"/>
    </source>
</evidence>
<dbReference type="InterPro" id="IPR002881">
    <property type="entry name" value="DUF58"/>
</dbReference>
<evidence type="ECO:0000313" key="3">
    <source>
        <dbReference type="EMBL" id="MFO3704734.1"/>
    </source>
</evidence>
<feature type="domain" description="DUF58" evidence="2">
    <location>
        <begin position="73"/>
        <end position="279"/>
    </location>
</feature>
<dbReference type="Proteomes" id="UP000237872">
    <property type="component" value="Unassembled WGS sequence"/>
</dbReference>
<name>A0A2S7CV55_9XANT</name>
<dbReference type="EMBL" id="JBJGBS010000020">
    <property type="protein sequence ID" value="MFO3704734.1"/>
    <property type="molecule type" value="Genomic_DNA"/>
</dbReference>
<evidence type="ECO:0000313" key="5">
    <source>
        <dbReference type="Proteomes" id="UP000237872"/>
    </source>
</evidence>
<dbReference type="RefSeq" id="WP_146091844.1">
    <property type="nucleotide sequence ID" value="NZ_JBJGBS010000020.1"/>
</dbReference>
<proteinExistence type="predicted"/>
<dbReference type="PANTHER" id="PTHR33608">
    <property type="entry name" value="BLL2464 PROTEIN"/>
    <property type="match status" value="1"/>
</dbReference>
<organism evidence="4 5">
    <name type="scientific">Xanthomonas codiaei</name>
    <dbReference type="NCBI Taxonomy" id="56463"/>
    <lineage>
        <taxon>Bacteria</taxon>
        <taxon>Pseudomonadati</taxon>
        <taxon>Pseudomonadota</taxon>
        <taxon>Gammaproteobacteria</taxon>
        <taxon>Lysobacterales</taxon>
        <taxon>Lysobacteraceae</taxon>
        <taxon>Xanthomonas</taxon>
    </lineage>
</organism>
<evidence type="ECO:0000259" key="2">
    <source>
        <dbReference type="Pfam" id="PF01882"/>
    </source>
</evidence>
<evidence type="ECO:0000313" key="4">
    <source>
        <dbReference type="EMBL" id="PPU65430.1"/>
    </source>
</evidence>